<evidence type="ECO:0000313" key="2">
    <source>
        <dbReference type="EMBL" id="MFC5456551.1"/>
    </source>
</evidence>
<protein>
    <recommendedName>
        <fullName evidence="4">Lipoprotein</fullName>
    </recommendedName>
</protein>
<dbReference type="RefSeq" id="WP_377168902.1">
    <property type="nucleotide sequence ID" value="NZ_JBHSMQ010000006.1"/>
</dbReference>
<dbReference type="EMBL" id="JBHSMQ010000006">
    <property type="protein sequence ID" value="MFC5456551.1"/>
    <property type="molecule type" value="Genomic_DNA"/>
</dbReference>
<organism evidence="2 3">
    <name type="scientific">Prosthecobacter fluviatilis</name>
    <dbReference type="NCBI Taxonomy" id="445931"/>
    <lineage>
        <taxon>Bacteria</taxon>
        <taxon>Pseudomonadati</taxon>
        <taxon>Verrucomicrobiota</taxon>
        <taxon>Verrucomicrobiia</taxon>
        <taxon>Verrucomicrobiales</taxon>
        <taxon>Verrucomicrobiaceae</taxon>
        <taxon>Prosthecobacter</taxon>
    </lineage>
</organism>
<dbReference type="PROSITE" id="PS51257">
    <property type="entry name" value="PROKAR_LIPOPROTEIN"/>
    <property type="match status" value="1"/>
</dbReference>
<feature type="signal peptide" evidence="1">
    <location>
        <begin position="1"/>
        <end position="22"/>
    </location>
</feature>
<proteinExistence type="predicted"/>
<name>A0ABW0KU54_9BACT</name>
<gene>
    <name evidence="2" type="ORF">ACFQDI_16925</name>
</gene>
<reference evidence="3" key="1">
    <citation type="journal article" date="2019" name="Int. J. Syst. Evol. Microbiol.">
        <title>The Global Catalogue of Microorganisms (GCM) 10K type strain sequencing project: providing services to taxonomists for standard genome sequencing and annotation.</title>
        <authorList>
            <consortium name="The Broad Institute Genomics Platform"/>
            <consortium name="The Broad Institute Genome Sequencing Center for Infectious Disease"/>
            <person name="Wu L."/>
            <person name="Ma J."/>
        </authorList>
    </citation>
    <scope>NUCLEOTIDE SEQUENCE [LARGE SCALE GENOMIC DNA]</scope>
    <source>
        <strain evidence="3">CGMCC 4.1469</strain>
    </source>
</reference>
<comment type="caution">
    <text evidence="2">The sequence shown here is derived from an EMBL/GenBank/DDBJ whole genome shotgun (WGS) entry which is preliminary data.</text>
</comment>
<evidence type="ECO:0008006" key="4">
    <source>
        <dbReference type="Google" id="ProtNLM"/>
    </source>
</evidence>
<evidence type="ECO:0000313" key="3">
    <source>
        <dbReference type="Proteomes" id="UP001596052"/>
    </source>
</evidence>
<keyword evidence="1" id="KW-0732">Signal</keyword>
<feature type="chain" id="PRO_5047540059" description="Lipoprotein" evidence="1">
    <location>
        <begin position="23"/>
        <end position="153"/>
    </location>
</feature>
<keyword evidence="3" id="KW-1185">Reference proteome</keyword>
<sequence length="153" mass="16728">MKKPLLQSLVILLAGLSLTLTACQYPCAYNSSGPYRGTFTPYPAIGRGPLGDLAASTLGSNRDHYYYVIRGAHTGTRSYSIRPWYAGAGSYPARYPASYQLHPYYSNSIFSSPYYSRSPSSICSRTNRPWGGGYGFGQPFSWGTGLGLGSCWF</sequence>
<accession>A0ABW0KU54</accession>
<dbReference type="Proteomes" id="UP001596052">
    <property type="component" value="Unassembled WGS sequence"/>
</dbReference>
<evidence type="ECO:0000256" key="1">
    <source>
        <dbReference type="SAM" id="SignalP"/>
    </source>
</evidence>